<comment type="caution">
    <text evidence="11">The sequence shown here is derived from an EMBL/GenBank/DDBJ whole genome shotgun (WGS) entry which is preliminary data.</text>
</comment>
<feature type="transmembrane region" description="Helical" evidence="9">
    <location>
        <begin position="189"/>
        <end position="212"/>
    </location>
</feature>
<evidence type="ECO:0000256" key="6">
    <source>
        <dbReference type="ARBA" id="ARBA00023170"/>
    </source>
</evidence>
<dbReference type="PROSITE" id="PS00237">
    <property type="entry name" value="G_PROTEIN_RECEP_F1_1"/>
    <property type="match status" value="1"/>
</dbReference>
<feature type="transmembrane region" description="Helical" evidence="9">
    <location>
        <begin position="242"/>
        <end position="262"/>
    </location>
</feature>
<dbReference type="EMBL" id="JAIZAY010000014">
    <property type="protein sequence ID" value="KAJ8028943.1"/>
    <property type="molecule type" value="Genomic_DNA"/>
</dbReference>
<evidence type="ECO:0000256" key="3">
    <source>
        <dbReference type="ARBA" id="ARBA00022989"/>
    </source>
</evidence>
<keyword evidence="7 8" id="KW-0807">Transducer</keyword>
<name>A0A9Q1BLS4_HOLLE</name>
<evidence type="ECO:0000259" key="10">
    <source>
        <dbReference type="PROSITE" id="PS50262"/>
    </source>
</evidence>
<dbReference type="OrthoDB" id="10049706at2759"/>
<feature type="transmembrane region" description="Helical" evidence="9">
    <location>
        <begin position="65"/>
        <end position="85"/>
    </location>
</feature>
<evidence type="ECO:0000256" key="2">
    <source>
        <dbReference type="ARBA" id="ARBA00022692"/>
    </source>
</evidence>
<keyword evidence="12" id="KW-1185">Reference proteome</keyword>
<dbReference type="GO" id="GO:0008188">
    <property type="term" value="F:neuropeptide receptor activity"/>
    <property type="evidence" value="ECO:0007669"/>
    <property type="project" value="TreeGrafter"/>
</dbReference>
<evidence type="ECO:0000256" key="1">
    <source>
        <dbReference type="ARBA" id="ARBA00004141"/>
    </source>
</evidence>
<accession>A0A9Q1BLS4</accession>
<dbReference type="PANTHER" id="PTHR45695:SF26">
    <property type="entry name" value="NEUROPEPTIDE CCHAMIDE-1 RECEPTOR"/>
    <property type="match status" value="1"/>
</dbReference>
<feature type="domain" description="G-protein coupled receptors family 1 profile" evidence="10">
    <location>
        <begin position="44"/>
        <end position="304"/>
    </location>
</feature>
<gene>
    <name evidence="11" type="ORF">HOLleu_28204</name>
</gene>
<dbReference type="Gene3D" id="1.20.1070.10">
    <property type="entry name" value="Rhodopsin 7-helix transmembrane proteins"/>
    <property type="match status" value="1"/>
</dbReference>
<evidence type="ECO:0000256" key="9">
    <source>
        <dbReference type="SAM" id="Phobius"/>
    </source>
</evidence>
<keyword evidence="2 8" id="KW-0812">Transmembrane</keyword>
<feature type="transmembrane region" description="Helical" evidence="9">
    <location>
        <begin position="32"/>
        <end position="53"/>
    </location>
</feature>
<feature type="transmembrane region" description="Helical" evidence="9">
    <location>
        <begin position="282"/>
        <end position="306"/>
    </location>
</feature>
<dbReference type="InterPro" id="IPR017452">
    <property type="entry name" value="GPCR_Rhodpsn_7TM"/>
</dbReference>
<dbReference type="AlphaFoldDB" id="A0A9Q1BLS4"/>
<proteinExistence type="inferred from homology"/>
<comment type="subcellular location">
    <subcellularLocation>
        <location evidence="1">Membrane</location>
        <topology evidence="1">Multi-pass membrane protein</topology>
    </subcellularLocation>
</comment>
<evidence type="ECO:0000313" key="11">
    <source>
        <dbReference type="EMBL" id="KAJ8028943.1"/>
    </source>
</evidence>
<dbReference type="PANTHER" id="PTHR45695">
    <property type="entry name" value="LEUCOKININ RECEPTOR-RELATED"/>
    <property type="match status" value="1"/>
</dbReference>
<dbReference type="InterPro" id="IPR000276">
    <property type="entry name" value="GPCR_Rhodpsn"/>
</dbReference>
<evidence type="ECO:0000313" key="12">
    <source>
        <dbReference type="Proteomes" id="UP001152320"/>
    </source>
</evidence>
<evidence type="ECO:0000256" key="4">
    <source>
        <dbReference type="ARBA" id="ARBA00023040"/>
    </source>
</evidence>
<protein>
    <submittedName>
        <fullName evidence="11">Neuromedin-B receptor</fullName>
    </submittedName>
</protein>
<feature type="transmembrane region" description="Helical" evidence="9">
    <location>
        <begin position="145"/>
        <end position="166"/>
    </location>
</feature>
<dbReference type="PRINTS" id="PR00237">
    <property type="entry name" value="GPCRRHODOPSN"/>
</dbReference>
<evidence type="ECO:0000256" key="8">
    <source>
        <dbReference type="RuleBase" id="RU000688"/>
    </source>
</evidence>
<evidence type="ECO:0000256" key="5">
    <source>
        <dbReference type="ARBA" id="ARBA00023136"/>
    </source>
</evidence>
<sequence length="407" mass="46209">MDSGNWSYAWIYAEFVNGTQPCPFSHSTVSNVFIIIILIIGIIGNVSLVLISLTHRDMRTPPNLMIVNLAMGDLVFLIMVVPSNVAFYNECMLILPKIMCKLHTAATFLTQGVSVYTLTALSVDRYQAIARPLRRRRGGNNHPKLRAFCTVVIIWTVSILFAAPAFKMAEVNPYGKECHLPFTTPETNIYFPIFFIGSYCIPLVAILVFYSLTAETLLHGLKHFNQGLRTGSDRRHKSRVKLAIIILIAALSFAICWLPHHIFTLWFEFCSFPGDIFSRPRIKILFILQQILPLLSCCLNPILLYAMSSNYRRKFRILLRETLHCNFGLLKAKEPLFRARTWTLISLRTTSLTRGSPSLNKPMTRQSSMDGHERDTPMNVNMFLFGRGTRTRMVLVSSKTAVILAIQ</sequence>
<dbReference type="PROSITE" id="PS50262">
    <property type="entry name" value="G_PROTEIN_RECEP_F1_2"/>
    <property type="match status" value="1"/>
</dbReference>
<dbReference type="Proteomes" id="UP001152320">
    <property type="component" value="Chromosome 14"/>
</dbReference>
<reference evidence="11" key="1">
    <citation type="submission" date="2021-10" db="EMBL/GenBank/DDBJ databases">
        <title>Tropical sea cucumber genome reveals ecological adaptation and Cuvierian tubules defense mechanism.</title>
        <authorList>
            <person name="Chen T."/>
        </authorList>
    </citation>
    <scope>NUCLEOTIDE SEQUENCE</scope>
    <source>
        <strain evidence="11">Nanhai2018</strain>
        <tissue evidence="11">Muscle</tissue>
    </source>
</reference>
<feature type="transmembrane region" description="Helical" evidence="9">
    <location>
        <begin position="105"/>
        <end position="124"/>
    </location>
</feature>
<keyword evidence="4 8" id="KW-0297">G-protein coupled receptor</keyword>
<keyword evidence="5 9" id="KW-0472">Membrane</keyword>
<comment type="similarity">
    <text evidence="8">Belongs to the G-protein coupled receptor 1 family.</text>
</comment>
<dbReference type="Pfam" id="PF00001">
    <property type="entry name" value="7tm_1"/>
    <property type="match status" value="1"/>
</dbReference>
<dbReference type="GO" id="GO:0005886">
    <property type="term" value="C:plasma membrane"/>
    <property type="evidence" value="ECO:0007669"/>
    <property type="project" value="TreeGrafter"/>
</dbReference>
<dbReference type="SMART" id="SM01381">
    <property type="entry name" value="7TM_GPCR_Srsx"/>
    <property type="match status" value="1"/>
</dbReference>
<organism evidence="11 12">
    <name type="scientific">Holothuria leucospilota</name>
    <name type="common">Black long sea cucumber</name>
    <name type="synonym">Mertensiothuria leucospilota</name>
    <dbReference type="NCBI Taxonomy" id="206669"/>
    <lineage>
        <taxon>Eukaryota</taxon>
        <taxon>Metazoa</taxon>
        <taxon>Echinodermata</taxon>
        <taxon>Eleutherozoa</taxon>
        <taxon>Echinozoa</taxon>
        <taxon>Holothuroidea</taxon>
        <taxon>Aspidochirotacea</taxon>
        <taxon>Aspidochirotida</taxon>
        <taxon>Holothuriidae</taxon>
        <taxon>Holothuria</taxon>
    </lineage>
</organism>
<dbReference type="SUPFAM" id="SSF81321">
    <property type="entry name" value="Family A G protein-coupled receptor-like"/>
    <property type="match status" value="1"/>
</dbReference>
<evidence type="ECO:0000256" key="7">
    <source>
        <dbReference type="ARBA" id="ARBA00023224"/>
    </source>
</evidence>
<keyword evidence="3 9" id="KW-1133">Transmembrane helix</keyword>
<keyword evidence="6 8" id="KW-0675">Receptor</keyword>